<accession>A0A923S4J8</accession>
<protein>
    <submittedName>
        <fullName evidence="1">Uncharacterized protein</fullName>
    </submittedName>
</protein>
<gene>
    <name evidence="1" type="ORF">H8R02_23960</name>
</gene>
<organism evidence="1 2">
    <name type="scientific">Ramlibacter albus</name>
    <dbReference type="NCBI Taxonomy" id="2079448"/>
    <lineage>
        <taxon>Bacteria</taxon>
        <taxon>Pseudomonadati</taxon>
        <taxon>Pseudomonadota</taxon>
        <taxon>Betaproteobacteria</taxon>
        <taxon>Burkholderiales</taxon>
        <taxon>Comamonadaceae</taxon>
        <taxon>Ramlibacter</taxon>
    </lineage>
</organism>
<dbReference type="RefSeq" id="WP_187084027.1">
    <property type="nucleotide sequence ID" value="NZ_JACORU010000011.1"/>
</dbReference>
<evidence type="ECO:0000313" key="1">
    <source>
        <dbReference type="EMBL" id="MBC5767541.1"/>
    </source>
</evidence>
<keyword evidence="2" id="KW-1185">Reference proteome</keyword>
<proteinExistence type="predicted"/>
<dbReference type="AlphaFoldDB" id="A0A923S4J8"/>
<dbReference type="Proteomes" id="UP000596827">
    <property type="component" value="Unassembled WGS sequence"/>
</dbReference>
<evidence type="ECO:0000313" key="2">
    <source>
        <dbReference type="Proteomes" id="UP000596827"/>
    </source>
</evidence>
<name>A0A923S4J8_9BURK</name>
<sequence length="103" mass="11614">MPTSDTAAPLTAQMEAVVERMRRTQSVAIVRVGSQWWAAEADAEQSGDWGEVDGRFRPRFAAFQTSTVAALVARGVLRFKGPKRKPTWPPYTPTHFRAEFRYT</sequence>
<reference evidence="1" key="1">
    <citation type="submission" date="2020-08" db="EMBL/GenBank/DDBJ databases">
        <title>Ramlibacter sp. GTP1 16S ribosomal RNA gene genome sequencing and assembly.</title>
        <authorList>
            <person name="Kang M."/>
        </authorList>
    </citation>
    <scope>NUCLEOTIDE SEQUENCE</scope>
    <source>
        <strain evidence="1">GTP1</strain>
    </source>
</reference>
<comment type="caution">
    <text evidence="1">The sequence shown here is derived from an EMBL/GenBank/DDBJ whole genome shotgun (WGS) entry which is preliminary data.</text>
</comment>
<dbReference type="EMBL" id="JACORU010000011">
    <property type="protein sequence ID" value="MBC5767541.1"/>
    <property type="molecule type" value="Genomic_DNA"/>
</dbReference>